<dbReference type="AlphaFoldDB" id="A0A1E7LVI5"/>
<dbReference type="SUPFAM" id="SSF52540">
    <property type="entry name" value="P-loop containing nucleoside triphosphate hydrolases"/>
    <property type="match status" value="1"/>
</dbReference>
<sequence>MTSEALSTLAADVAAAVSTPYVPPVQEPDVVAVAGFKGGVGKSRTAKELAAIFQAVLTDFEWDWGGVTRGWGYLEETRQKAPLLEAFRSGRTPKPLSGQGRKPDLIPGHTDFERNQPKAEVVAESLTRWSQELKRRLVVDTHPGGSESTYGAMAAARVTVVPVVLGDDELRALEGLLRTLTDYPLLLIPYKIGRSPAAWALDELERLAVEYKAHVGPAVSNYSWIPNRRTRTPICASPPSARTANFVSEMQAVAEAVDRYGR</sequence>
<dbReference type="PATRIC" id="fig|518642.7.peg.5365"/>
<evidence type="ECO:0008006" key="4">
    <source>
        <dbReference type="Google" id="ProtNLM"/>
    </source>
</evidence>
<evidence type="ECO:0000256" key="1">
    <source>
        <dbReference type="SAM" id="MobiDB-lite"/>
    </source>
</evidence>
<organism evidence="2 3">
    <name type="scientific">Streptomyces nanshensis</name>
    <dbReference type="NCBI Taxonomy" id="518642"/>
    <lineage>
        <taxon>Bacteria</taxon>
        <taxon>Bacillati</taxon>
        <taxon>Actinomycetota</taxon>
        <taxon>Actinomycetes</taxon>
        <taxon>Kitasatosporales</taxon>
        <taxon>Streptomycetaceae</taxon>
        <taxon>Streptomyces</taxon>
    </lineage>
</organism>
<dbReference type="InterPro" id="IPR027417">
    <property type="entry name" value="P-loop_NTPase"/>
</dbReference>
<proteinExistence type="predicted"/>
<dbReference type="OrthoDB" id="3665754at2"/>
<dbReference type="Proteomes" id="UP000175971">
    <property type="component" value="Unassembled WGS sequence"/>
</dbReference>
<accession>A0A1E7LVI5</accession>
<keyword evidence="3" id="KW-1185">Reference proteome</keyword>
<name>A0A1E7LVI5_9ACTN</name>
<comment type="caution">
    <text evidence="2">The sequence shown here is derived from an EMBL/GenBank/DDBJ whole genome shotgun (WGS) entry which is preliminary data.</text>
</comment>
<evidence type="ECO:0000313" key="2">
    <source>
        <dbReference type="EMBL" id="OEV20225.1"/>
    </source>
</evidence>
<reference evidence="2 3" key="1">
    <citation type="journal article" date="2016" name="Front. Microbiol.">
        <title>Comparative Genomics Analysis of Streptomyces Species Reveals Their Adaptation to the Marine Environment and Their Diversity at the Genomic Level.</title>
        <authorList>
            <person name="Tian X."/>
            <person name="Zhang Z."/>
            <person name="Yang T."/>
            <person name="Chen M."/>
            <person name="Li J."/>
            <person name="Chen F."/>
            <person name="Yang J."/>
            <person name="Li W."/>
            <person name="Zhang B."/>
            <person name="Zhang Z."/>
            <person name="Wu J."/>
            <person name="Zhang C."/>
            <person name="Long L."/>
            <person name="Xiao J."/>
        </authorList>
    </citation>
    <scope>NUCLEOTIDE SEQUENCE [LARGE SCALE GENOMIC DNA]</scope>
    <source>
        <strain evidence="2 3">SCSIO M10372</strain>
    </source>
</reference>
<feature type="region of interest" description="Disordered" evidence="1">
    <location>
        <begin position="89"/>
        <end position="111"/>
    </location>
</feature>
<gene>
    <name evidence="2" type="ORF">AN221_13570</name>
</gene>
<dbReference type="EMBL" id="LJGZ01000027">
    <property type="protein sequence ID" value="OEV20225.1"/>
    <property type="molecule type" value="Genomic_DNA"/>
</dbReference>
<dbReference type="RefSeq" id="WP_079167268.1">
    <property type="nucleotide sequence ID" value="NZ_LJGZ01000027.1"/>
</dbReference>
<dbReference type="Gene3D" id="3.40.50.300">
    <property type="entry name" value="P-loop containing nucleotide triphosphate hydrolases"/>
    <property type="match status" value="1"/>
</dbReference>
<evidence type="ECO:0000313" key="3">
    <source>
        <dbReference type="Proteomes" id="UP000175971"/>
    </source>
</evidence>
<protein>
    <recommendedName>
        <fullName evidence="4">ParA family protein</fullName>
    </recommendedName>
</protein>